<feature type="region of interest" description="Disordered" evidence="1">
    <location>
        <begin position="269"/>
        <end position="301"/>
    </location>
</feature>
<dbReference type="Proteomes" id="UP000476338">
    <property type="component" value="Unassembled WGS sequence"/>
</dbReference>
<dbReference type="PANTHER" id="PTHR39431">
    <property type="entry name" value="FRPA/C-RELATED PROTEIN"/>
    <property type="match status" value="1"/>
</dbReference>
<evidence type="ECO:0000313" key="2">
    <source>
        <dbReference type="EMBL" id="MSN97199.1"/>
    </source>
</evidence>
<dbReference type="EMBL" id="VWSJ01000069">
    <property type="protein sequence ID" value="MSN97199.1"/>
    <property type="molecule type" value="Genomic_DNA"/>
</dbReference>
<reference evidence="2 3" key="1">
    <citation type="submission" date="2019-09" db="EMBL/GenBank/DDBJ databases">
        <authorList>
            <person name="Silva M."/>
            <person name="Pereira G."/>
            <person name="Lopes-Da-Costa L."/>
            <person name="Silva E."/>
        </authorList>
    </citation>
    <scope>NUCLEOTIDE SEQUENCE [LARGE SCALE GENOMIC DNA]</scope>
    <source>
        <strain evidence="2 3">FMV-PI01</strain>
    </source>
</reference>
<comment type="caution">
    <text evidence="2">The sequence shown here is derived from an EMBL/GenBank/DDBJ whole genome shotgun (WGS) entry which is preliminary data.</text>
</comment>
<evidence type="ECO:0000256" key="1">
    <source>
        <dbReference type="SAM" id="MobiDB-lite"/>
    </source>
</evidence>
<evidence type="ECO:0000313" key="3">
    <source>
        <dbReference type="Proteomes" id="UP000476338"/>
    </source>
</evidence>
<accession>A0A6L5WJ58</accession>
<gene>
    <name evidence="2" type="ORF">F1B92_08515</name>
</gene>
<dbReference type="RefSeq" id="WP_154571441.1">
    <property type="nucleotide sequence ID" value="NZ_VWSJ01000069.1"/>
</dbReference>
<organism evidence="2 3">
    <name type="scientific">Campylobacter portucalensis</name>
    <dbReference type="NCBI Taxonomy" id="2608384"/>
    <lineage>
        <taxon>Bacteria</taxon>
        <taxon>Pseudomonadati</taxon>
        <taxon>Campylobacterota</taxon>
        <taxon>Epsilonproteobacteria</taxon>
        <taxon>Campylobacterales</taxon>
        <taxon>Campylobacteraceae</taxon>
        <taxon>Campylobacter</taxon>
    </lineage>
</organism>
<dbReference type="PANTHER" id="PTHR39431:SF1">
    <property type="entry name" value="FRPA_C-RELATED PROTEIN"/>
    <property type="match status" value="1"/>
</dbReference>
<dbReference type="AlphaFoldDB" id="A0A6L5WJ58"/>
<name>A0A6L5WJ58_9BACT</name>
<proteinExistence type="predicted"/>
<sequence length="418" mass="46429">MPNDTNTTVITNREEKTKNIEKITDIIQYAGTVPGPQQNYVKILTGHSGFAGSLANLVEKKGNGTVTKNDYIDVIGDAVTVVGAVAILAGGGGFIAGIAGAAIGAINFMDRNDWDFNKMKDSIKNGIDSIRGDEQSINNLNDNENKSLKDSLDALSYFFNPFDPRWQGKDPDWLEDIKDFWKNFFNPIADVTIYDPITLDLNNDSKISTLNLSDGVYFDHNGDKIAFKTSWIGKDDGILVFDKNNNGLIDNGNELFGNFTEISSNNSEISNSQISNNPNHNISLNQNNQNKQTSNSDSLNSQISSPKFAINGYHALSLQDSNNDGKIDSLDENFSNLKIWQDLNEDGISQSNELKTLDEHGIKSISLNFTKPTNSDILKDSSDIFKRQKFIQNLKKLTTSNQIITKKIYNFKSYKFAM</sequence>
<keyword evidence="3" id="KW-1185">Reference proteome</keyword>
<reference evidence="2 3" key="2">
    <citation type="submission" date="2020-03" db="EMBL/GenBank/DDBJ databases">
        <title>Campylobacter portucalensis sp. nov., a new species of Campylobacter isolated from the reproductive tract of bulls.</title>
        <authorList>
            <person name="Silva M.F."/>
            <person name="Pereira G."/>
            <person name="Carneiro C."/>
            <person name="Hemphill A."/>
            <person name="Mateus L."/>
            <person name="Lopes-Da-Costa L."/>
            <person name="Silva E."/>
        </authorList>
    </citation>
    <scope>NUCLEOTIDE SEQUENCE [LARGE SCALE GENOMIC DNA]</scope>
    <source>
        <strain evidence="2 3">FMV-PI01</strain>
    </source>
</reference>
<protein>
    <submittedName>
        <fullName evidence="2">Uncharacterized protein</fullName>
    </submittedName>
</protein>